<gene>
    <name evidence="1" type="ORF">METZ01_LOCUS214093</name>
</gene>
<dbReference type="InterPro" id="IPR013785">
    <property type="entry name" value="Aldolase_TIM"/>
</dbReference>
<organism evidence="1">
    <name type="scientific">marine metagenome</name>
    <dbReference type="NCBI Taxonomy" id="408172"/>
    <lineage>
        <taxon>unclassified sequences</taxon>
        <taxon>metagenomes</taxon>
        <taxon>ecological metagenomes</taxon>
    </lineage>
</organism>
<proteinExistence type="predicted"/>
<evidence type="ECO:0000313" key="1">
    <source>
        <dbReference type="EMBL" id="SVB61239.1"/>
    </source>
</evidence>
<evidence type="ECO:0008006" key="2">
    <source>
        <dbReference type="Google" id="ProtNLM"/>
    </source>
</evidence>
<accession>A0A382FF01</accession>
<name>A0A382FF01_9ZZZZ</name>
<protein>
    <recommendedName>
        <fullName evidence="2">NADH:flavin oxidoreductase/NADH oxidase N-terminal domain-containing protein</fullName>
    </recommendedName>
</protein>
<dbReference type="AlphaFoldDB" id="A0A382FF01"/>
<reference evidence="1" key="1">
    <citation type="submission" date="2018-05" db="EMBL/GenBank/DDBJ databases">
        <authorList>
            <person name="Lanie J.A."/>
            <person name="Ng W.-L."/>
            <person name="Kazmierczak K.M."/>
            <person name="Andrzejewski T.M."/>
            <person name="Davidsen T.M."/>
            <person name="Wayne K.J."/>
            <person name="Tettelin H."/>
            <person name="Glass J.I."/>
            <person name="Rusch D."/>
            <person name="Podicherti R."/>
            <person name="Tsui H.-C.T."/>
            <person name="Winkler M.E."/>
        </authorList>
    </citation>
    <scope>NUCLEOTIDE SEQUENCE</scope>
</reference>
<sequence length="55" mass="6358">MSNTTYPNLFSPIVLAGRRLRNRICLPATVTNFAQENRITERWKHFLIERARGGA</sequence>
<dbReference type="SUPFAM" id="SSF51395">
    <property type="entry name" value="FMN-linked oxidoreductases"/>
    <property type="match status" value="1"/>
</dbReference>
<dbReference type="Gene3D" id="3.20.20.70">
    <property type="entry name" value="Aldolase class I"/>
    <property type="match status" value="1"/>
</dbReference>
<dbReference type="EMBL" id="UINC01049445">
    <property type="protein sequence ID" value="SVB61239.1"/>
    <property type="molecule type" value="Genomic_DNA"/>
</dbReference>
<feature type="non-terminal residue" evidence="1">
    <location>
        <position position="55"/>
    </location>
</feature>